<sequence>SDEDDNQPHRSRSRYFVPSLRSDANTGPKGVIADAQAFEQAKRTNQFSQGGTKESAPAPISYLQEAEARYTNGDKSSEDDLERDGFMQRWRQSRLRQLQASTSEKERSRSRNKRVYGTLVAVDADGYLDAIEKVPADTVVVVLIYDNQSAISGMVEKCVRELAKRHNTTRFVKLHYVDAEMEVAGVPAVLAYRGAEKFAGLVPVIDEIPEDADLSASSLENVLKRR</sequence>
<accession>A0ABR0LWX8</accession>
<feature type="region of interest" description="Disordered" evidence="2">
    <location>
        <begin position="1"/>
        <end position="81"/>
    </location>
</feature>
<dbReference type="Gene3D" id="3.40.30.10">
    <property type="entry name" value="Glutaredoxin"/>
    <property type="match status" value="1"/>
</dbReference>
<organism evidence="4 5">
    <name type="scientific">Cryomyces antarcticus</name>
    <dbReference type="NCBI Taxonomy" id="329879"/>
    <lineage>
        <taxon>Eukaryota</taxon>
        <taxon>Fungi</taxon>
        <taxon>Dikarya</taxon>
        <taxon>Ascomycota</taxon>
        <taxon>Pezizomycotina</taxon>
        <taxon>Dothideomycetes</taxon>
        <taxon>Dothideomycetes incertae sedis</taxon>
        <taxon>Cryomyces</taxon>
    </lineage>
</organism>
<evidence type="ECO:0000313" key="5">
    <source>
        <dbReference type="Proteomes" id="UP001357485"/>
    </source>
</evidence>
<evidence type="ECO:0000259" key="3">
    <source>
        <dbReference type="Pfam" id="PF02114"/>
    </source>
</evidence>
<gene>
    <name evidence="4" type="ORF">LTR16_006949</name>
</gene>
<dbReference type="InterPro" id="IPR051499">
    <property type="entry name" value="Phosducin-like_reg"/>
</dbReference>
<evidence type="ECO:0000256" key="2">
    <source>
        <dbReference type="SAM" id="MobiDB-lite"/>
    </source>
</evidence>
<proteinExistence type="inferred from homology"/>
<comment type="caution">
    <text evidence="4">The sequence shown here is derived from an EMBL/GenBank/DDBJ whole genome shotgun (WGS) entry which is preliminary data.</text>
</comment>
<dbReference type="InterPro" id="IPR024253">
    <property type="entry name" value="Phosducin_thioredoxin-like_dom"/>
</dbReference>
<dbReference type="Proteomes" id="UP001357485">
    <property type="component" value="Unassembled WGS sequence"/>
</dbReference>
<feature type="domain" description="Phosducin" evidence="3">
    <location>
        <begin position="24"/>
        <end position="221"/>
    </location>
</feature>
<dbReference type="Pfam" id="PF02114">
    <property type="entry name" value="Phosducin"/>
    <property type="match status" value="1"/>
</dbReference>
<protein>
    <recommendedName>
        <fullName evidence="3">Phosducin domain-containing protein</fullName>
    </recommendedName>
</protein>
<comment type="similarity">
    <text evidence="1">Belongs to the phosducin family.</text>
</comment>
<dbReference type="EMBL" id="JAVRRA010009603">
    <property type="protein sequence ID" value="KAK5246724.1"/>
    <property type="molecule type" value="Genomic_DNA"/>
</dbReference>
<evidence type="ECO:0000313" key="4">
    <source>
        <dbReference type="EMBL" id="KAK5246724.1"/>
    </source>
</evidence>
<dbReference type="InterPro" id="IPR036249">
    <property type="entry name" value="Thioredoxin-like_sf"/>
</dbReference>
<dbReference type="CDD" id="cd02987">
    <property type="entry name" value="Phd_like_Phd"/>
    <property type="match status" value="1"/>
</dbReference>
<dbReference type="PANTHER" id="PTHR46052:SF1">
    <property type="entry name" value="PHOSDUCIN-LIKE PROTEIN"/>
    <property type="match status" value="1"/>
</dbReference>
<dbReference type="SUPFAM" id="SSF52833">
    <property type="entry name" value="Thioredoxin-like"/>
    <property type="match status" value="1"/>
</dbReference>
<feature type="compositionally biased region" description="Polar residues" evidence="2">
    <location>
        <begin position="43"/>
        <end position="52"/>
    </location>
</feature>
<feature type="non-terminal residue" evidence="4">
    <location>
        <position position="226"/>
    </location>
</feature>
<dbReference type="InterPro" id="IPR001200">
    <property type="entry name" value="Phosducin"/>
</dbReference>
<feature type="non-terminal residue" evidence="4">
    <location>
        <position position="1"/>
    </location>
</feature>
<dbReference type="PANTHER" id="PTHR46052">
    <property type="entry name" value="PHOSDUCIN-LIKE PROTEIN"/>
    <property type="match status" value="1"/>
</dbReference>
<name>A0ABR0LWX8_9PEZI</name>
<keyword evidence="5" id="KW-1185">Reference proteome</keyword>
<reference evidence="4 5" key="1">
    <citation type="submission" date="2023-08" db="EMBL/GenBank/DDBJ databases">
        <title>Black Yeasts Isolated from many extreme environments.</title>
        <authorList>
            <person name="Coleine C."/>
            <person name="Stajich J.E."/>
            <person name="Selbmann L."/>
        </authorList>
    </citation>
    <scope>NUCLEOTIDE SEQUENCE [LARGE SCALE GENOMIC DNA]</scope>
    <source>
        <strain evidence="4 5">CCFEE 536</strain>
    </source>
</reference>
<evidence type="ECO:0000256" key="1">
    <source>
        <dbReference type="ARBA" id="ARBA00009686"/>
    </source>
</evidence>